<dbReference type="OrthoDB" id="282728at2157"/>
<sequence length="88" mass="9670">MTDKKERRGGDDGSASPSRCHRRGCDEPATFEVLERYQEETGHGPVEATAVLCREHTDDESPSNLDAAYDGYVFRVVPLPTTDGTDPT</sequence>
<feature type="region of interest" description="Disordered" evidence="1">
    <location>
        <begin position="1"/>
        <end position="25"/>
    </location>
</feature>
<keyword evidence="3" id="KW-1185">Reference proteome</keyword>
<organism evidence="2 3">
    <name type="scientific">Haloarchaeobius iranensis</name>
    <dbReference type="NCBI Taxonomy" id="996166"/>
    <lineage>
        <taxon>Archaea</taxon>
        <taxon>Methanobacteriati</taxon>
        <taxon>Methanobacteriota</taxon>
        <taxon>Stenosarchaea group</taxon>
        <taxon>Halobacteria</taxon>
        <taxon>Halobacteriales</taxon>
        <taxon>Halorubellaceae</taxon>
        <taxon>Haloarchaeobius</taxon>
    </lineage>
</organism>
<evidence type="ECO:0000313" key="2">
    <source>
        <dbReference type="EMBL" id="SDN01184.1"/>
    </source>
</evidence>
<protein>
    <submittedName>
        <fullName evidence="2">Uncharacterized protein</fullName>
    </submittedName>
</protein>
<dbReference type="AlphaFoldDB" id="A0A1G9XWP3"/>
<dbReference type="EMBL" id="FNIA01000012">
    <property type="protein sequence ID" value="SDN01184.1"/>
    <property type="molecule type" value="Genomic_DNA"/>
</dbReference>
<evidence type="ECO:0000256" key="1">
    <source>
        <dbReference type="SAM" id="MobiDB-lite"/>
    </source>
</evidence>
<name>A0A1G9XWP3_9EURY</name>
<dbReference type="RefSeq" id="WP_089733995.1">
    <property type="nucleotide sequence ID" value="NZ_FNIA01000012.1"/>
</dbReference>
<evidence type="ECO:0000313" key="3">
    <source>
        <dbReference type="Proteomes" id="UP000199370"/>
    </source>
</evidence>
<feature type="compositionally biased region" description="Basic and acidic residues" evidence="1">
    <location>
        <begin position="1"/>
        <end position="11"/>
    </location>
</feature>
<proteinExistence type="predicted"/>
<accession>A0A1G9XWP3</accession>
<gene>
    <name evidence="2" type="ORF">SAMN05192554_11212</name>
</gene>
<dbReference type="Proteomes" id="UP000199370">
    <property type="component" value="Unassembled WGS sequence"/>
</dbReference>
<reference evidence="2 3" key="1">
    <citation type="submission" date="2016-10" db="EMBL/GenBank/DDBJ databases">
        <authorList>
            <person name="de Groot N.N."/>
        </authorList>
    </citation>
    <scope>NUCLEOTIDE SEQUENCE [LARGE SCALE GENOMIC DNA]</scope>
    <source>
        <strain evidence="3">EB21,IBRC-M 10013,KCTC 4048</strain>
    </source>
</reference>